<dbReference type="Proteomes" id="UP000507245">
    <property type="component" value="Unassembled WGS sequence"/>
</dbReference>
<feature type="compositionally biased region" description="Polar residues" evidence="1">
    <location>
        <begin position="255"/>
        <end position="274"/>
    </location>
</feature>
<keyword evidence="2" id="KW-0472">Membrane</keyword>
<feature type="compositionally biased region" description="Low complexity" evidence="1">
    <location>
        <begin position="9"/>
        <end position="20"/>
    </location>
</feature>
<dbReference type="OrthoDB" id="1886721at2759"/>
<reference evidence="4" key="1">
    <citation type="journal article" date="2020" name="Genome Biol.">
        <title>Gamete binning: chromosome-level and haplotype-resolved genome assembly enabled by high-throughput single-cell sequencing of gamete genomes.</title>
        <authorList>
            <person name="Campoy J.A."/>
            <person name="Sun H."/>
            <person name="Goel M."/>
            <person name="Jiao W.-B."/>
            <person name="Folz-Donahue K."/>
            <person name="Wang N."/>
            <person name="Rubio M."/>
            <person name="Liu C."/>
            <person name="Kukat C."/>
            <person name="Ruiz D."/>
            <person name="Huettel B."/>
            <person name="Schneeberger K."/>
        </authorList>
    </citation>
    <scope>NUCLEOTIDE SEQUENCE [LARGE SCALE GENOMIC DNA]</scope>
    <source>
        <strain evidence="4">cv. Rojo Pasion</strain>
    </source>
</reference>
<feature type="region of interest" description="Disordered" evidence="1">
    <location>
        <begin position="229"/>
        <end position="310"/>
    </location>
</feature>
<dbReference type="AlphaFoldDB" id="A0A6J5W6S8"/>
<feature type="region of interest" description="Disordered" evidence="1">
    <location>
        <begin position="1"/>
        <end position="32"/>
    </location>
</feature>
<protein>
    <submittedName>
        <fullName evidence="3">Uncharacterized protein</fullName>
    </submittedName>
</protein>
<evidence type="ECO:0000256" key="2">
    <source>
        <dbReference type="SAM" id="Phobius"/>
    </source>
</evidence>
<evidence type="ECO:0000313" key="3">
    <source>
        <dbReference type="EMBL" id="CAB4295981.1"/>
    </source>
</evidence>
<dbReference type="InterPro" id="IPR040411">
    <property type="entry name" value="At5g23160-like"/>
</dbReference>
<keyword evidence="2" id="KW-0812">Transmembrane</keyword>
<proteinExistence type="predicted"/>
<organism evidence="3 4">
    <name type="scientific">Prunus armeniaca</name>
    <name type="common">Apricot</name>
    <name type="synonym">Armeniaca vulgaris</name>
    <dbReference type="NCBI Taxonomy" id="36596"/>
    <lineage>
        <taxon>Eukaryota</taxon>
        <taxon>Viridiplantae</taxon>
        <taxon>Streptophyta</taxon>
        <taxon>Embryophyta</taxon>
        <taxon>Tracheophyta</taxon>
        <taxon>Spermatophyta</taxon>
        <taxon>Magnoliopsida</taxon>
        <taxon>eudicotyledons</taxon>
        <taxon>Gunneridae</taxon>
        <taxon>Pentapetalae</taxon>
        <taxon>rosids</taxon>
        <taxon>fabids</taxon>
        <taxon>Rosales</taxon>
        <taxon>Rosaceae</taxon>
        <taxon>Amygdaloideae</taxon>
        <taxon>Amygdaleae</taxon>
        <taxon>Prunus</taxon>
    </lineage>
</organism>
<evidence type="ECO:0000256" key="1">
    <source>
        <dbReference type="SAM" id="MobiDB-lite"/>
    </source>
</evidence>
<feature type="compositionally biased region" description="Basic and acidic residues" evidence="1">
    <location>
        <begin position="204"/>
        <end position="217"/>
    </location>
</feature>
<sequence>MAMGELVQKKTSTTTSTDTPSPSPSPSPSKPKTKCFLGCFGFSRKVSSSRPTTSRSKSSLPETDYIRSHHDHDYLHQQHQINKSNDIEMKTSTSSRRWYLISWSSWRFCDNKSATKTVPIDASGTGTGKRQVKFSLKNTKSKSKSKSESGKLVSNAERTVSVTDAKPPGGSSQREDVVLLSPVSDPEQTQKPPPQTTSNTIILENRRRQLESSKDDTCQKRLSFCRKIDSLRSGGGSQPGSPVKQEEKKPKSSGRRTASSAVMSQSESFPSQKRQSGRAANSALPHNKHSSSSSSSGSTVKAKADDDHQHQHQAVVLMASNSNKKKKKNLDPLVGMSIIVVTLIIMLFWGRLCAILCTSAWFYFLPRFTSSSATATTTATATIISGLDLNSEEYKKKVVLEGFLERNNHRNNN</sequence>
<accession>A0A6J5W6S8</accession>
<gene>
    <name evidence="3" type="ORF">ORAREDHAP_LOCUS7497</name>
</gene>
<feature type="transmembrane region" description="Helical" evidence="2">
    <location>
        <begin position="333"/>
        <end position="364"/>
    </location>
</feature>
<feature type="region of interest" description="Disordered" evidence="1">
    <location>
        <begin position="136"/>
        <end position="217"/>
    </location>
</feature>
<keyword evidence="4" id="KW-1185">Reference proteome</keyword>
<dbReference type="PANTHER" id="PTHR34379:SF3">
    <property type="entry name" value="PROTEIN, PUTATIVE-RELATED"/>
    <property type="match status" value="1"/>
</dbReference>
<dbReference type="PANTHER" id="PTHR34379">
    <property type="entry name" value="OS07G0553800 PROTEIN"/>
    <property type="match status" value="1"/>
</dbReference>
<evidence type="ECO:0000313" key="4">
    <source>
        <dbReference type="Proteomes" id="UP000507245"/>
    </source>
</evidence>
<name>A0A6J5W6S8_PRUAR</name>
<dbReference type="EMBL" id="CAEKKB010000001">
    <property type="protein sequence ID" value="CAB4295981.1"/>
    <property type="molecule type" value="Genomic_DNA"/>
</dbReference>
<keyword evidence="2" id="KW-1133">Transmembrane helix</keyword>